<proteinExistence type="predicted"/>
<reference evidence="2 3" key="1">
    <citation type="journal article" date="2017" name="Genome Biol. Evol.">
        <title>Phytophthora megakarya and P. palmivora, closely related causal agents of cacao black pod rot, underwent increases in genome sizes and gene numbers by different mechanisms.</title>
        <authorList>
            <person name="Ali S.S."/>
            <person name="Shao J."/>
            <person name="Lary D.J."/>
            <person name="Kronmiller B."/>
            <person name="Shen D."/>
            <person name="Strem M.D."/>
            <person name="Amoako-Attah I."/>
            <person name="Akrofi A.Y."/>
            <person name="Begoude B.A."/>
            <person name="Ten Hoopen G.M."/>
            <person name="Coulibaly K."/>
            <person name="Kebe B.I."/>
            <person name="Melnick R.L."/>
            <person name="Guiltinan M.J."/>
            <person name="Tyler B.M."/>
            <person name="Meinhardt L.W."/>
            <person name="Bailey B.A."/>
        </authorList>
    </citation>
    <scope>NUCLEOTIDE SEQUENCE [LARGE SCALE GENOMIC DNA]</scope>
    <source>
        <strain evidence="3">sbr112.9</strain>
    </source>
</reference>
<feature type="compositionally biased region" description="Low complexity" evidence="1">
    <location>
        <begin position="614"/>
        <end position="625"/>
    </location>
</feature>
<feature type="compositionally biased region" description="Basic and acidic residues" evidence="1">
    <location>
        <begin position="763"/>
        <end position="772"/>
    </location>
</feature>
<accession>A0A2P4YR81</accession>
<feature type="non-terminal residue" evidence="2">
    <location>
        <position position="772"/>
    </location>
</feature>
<feature type="compositionally biased region" description="Acidic residues" evidence="1">
    <location>
        <begin position="666"/>
        <end position="677"/>
    </location>
</feature>
<evidence type="ECO:0000256" key="1">
    <source>
        <dbReference type="SAM" id="MobiDB-lite"/>
    </source>
</evidence>
<name>A0A2P4YR81_9STRA</name>
<feature type="compositionally biased region" description="Basic and acidic residues" evidence="1">
    <location>
        <begin position="693"/>
        <end position="714"/>
    </location>
</feature>
<evidence type="ECO:0000313" key="2">
    <source>
        <dbReference type="EMBL" id="POM80333.1"/>
    </source>
</evidence>
<dbReference type="EMBL" id="NCKW01000532">
    <property type="protein sequence ID" value="POM80333.1"/>
    <property type="molecule type" value="Genomic_DNA"/>
</dbReference>
<organism evidence="2 3">
    <name type="scientific">Phytophthora palmivora</name>
    <dbReference type="NCBI Taxonomy" id="4796"/>
    <lineage>
        <taxon>Eukaryota</taxon>
        <taxon>Sar</taxon>
        <taxon>Stramenopiles</taxon>
        <taxon>Oomycota</taxon>
        <taxon>Peronosporomycetes</taxon>
        <taxon>Peronosporales</taxon>
        <taxon>Peronosporaceae</taxon>
        <taxon>Phytophthora</taxon>
    </lineage>
</organism>
<gene>
    <name evidence="2" type="ORF">PHPALM_1844</name>
</gene>
<feature type="region of interest" description="Disordered" evidence="1">
    <location>
        <begin position="574"/>
        <end position="625"/>
    </location>
</feature>
<keyword evidence="3" id="KW-1185">Reference proteome</keyword>
<evidence type="ECO:0000313" key="3">
    <source>
        <dbReference type="Proteomes" id="UP000237271"/>
    </source>
</evidence>
<dbReference type="OrthoDB" id="108594at2759"/>
<comment type="caution">
    <text evidence="2">The sequence shown here is derived from an EMBL/GenBank/DDBJ whole genome shotgun (WGS) entry which is preliminary data.</text>
</comment>
<feature type="region of interest" description="Disordered" evidence="1">
    <location>
        <begin position="640"/>
        <end position="772"/>
    </location>
</feature>
<sequence length="772" mass="85092">MNEEDVRVFLALFDPDVQDKIAGEWMRIMTIDAAPPGTWAFVYPWCRVLRGKLHLEGRTAENSARWEYHWVAVRLPEKSDIISLRRIREALDLLARVAIVDNAAWRALLVQQCRIPRDEDDLPLDCALQPRFRFVFNEKFVEPGVMSPAAVCKQFFMTASDQRASDDYLEAIQSLAEVETSLKTRQVTPISFELQFELVTLPDDILEMHLRDLSAMLSILQVKQRSEYDLVTDAEVDKLAELGACFLIVEGETLLHVGNKAVSTLSLLGVKTAMNGNLQRCALHSDLRPTTTESTVARALITAAQLTREDTLAIAVTIHSNSPPTVALDEVAREENMLNIRDWRRDNTGYFLEGTELTLYDPEQDRNDDEGRLSLIVLEEDSWLHIVNDDGNHLDVVLPGFGIVRADKICARQMEQRQQVQDHASFGLKALILALGLHIDATDDAVEELTVIEREEMAEDYSVAATIGSSVDGESVKTEDFVGEEAFEEESSKAGEVDLAELAAADRAIESCAQEVETGVMTETKSEDKELDPEAETTREADANSTVDGMSEMGYSVAATLGSSVDADSVFSLDDMRDSTNGDVVSVEGETENKEGFSATAAETVVNEIERDATTQQVETKTTTETVTTVIEKTCTSSEVEISEDIMTEASSDVSQIPAPPAVLDTEADEPEHEAEDSEKTPPKKLSSVISHFADKDTSKTGAHRTDSAAKLELKSPSPVQSLVHHLEVHEEAPPQTHRTPSAAKLDLSGGSPVKHAVSRLQAHQEEDNSLD</sequence>
<dbReference type="Proteomes" id="UP000237271">
    <property type="component" value="Unassembled WGS sequence"/>
</dbReference>
<dbReference type="AlphaFoldDB" id="A0A2P4YR81"/>
<protein>
    <submittedName>
        <fullName evidence="2">Uncharacterized protein</fullName>
    </submittedName>
</protein>
<feature type="region of interest" description="Disordered" evidence="1">
    <location>
        <begin position="519"/>
        <end position="543"/>
    </location>
</feature>